<reference evidence="1" key="2">
    <citation type="submission" date="2020-05" db="UniProtKB">
        <authorList>
            <consortium name="EnsemblMetazoa"/>
        </authorList>
    </citation>
    <scope>IDENTIFICATION</scope>
    <source>
        <strain evidence="1">A-37</strain>
    </source>
</reference>
<evidence type="ECO:0000313" key="2">
    <source>
        <dbReference type="Proteomes" id="UP000075883"/>
    </source>
</evidence>
<dbReference type="Proteomes" id="UP000075883">
    <property type="component" value="Unassembled WGS sequence"/>
</dbReference>
<accession>A0A182MQP2</accession>
<organism evidence="1 2">
    <name type="scientific">Anopheles culicifacies</name>
    <dbReference type="NCBI Taxonomy" id="139723"/>
    <lineage>
        <taxon>Eukaryota</taxon>
        <taxon>Metazoa</taxon>
        <taxon>Ecdysozoa</taxon>
        <taxon>Arthropoda</taxon>
        <taxon>Hexapoda</taxon>
        <taxon>Insecta</taxon>
        <taxon>Pterygota</taxon>
        <taxon>Neoptera</taxon>
        <taxon>Endopterygota</taxon>
        <taxon>Diptera</taxon>
        <taxon>Nematocera</taxon>
        <taxon>Culicoidea</taxon>
        <taxon>Culicidae</taxon>
        <taxon>Anophelinae</taxon>
        <taxon>Anopheles</taxon>
        <taxon>culicifacies species complex</taxon>
    </lineage>
</organism>
<protein>
    <submittedName>
        <fullName evidence="1">Uncharacterized protein</fullName>
    </submittedName>
</protein>
<reference evidence="2" key="1">
    <citation type="submission" date="2013-09" db="EMBL/GenBank/DDBJ databases">
        <title>The Genome Sequence of Anopheles culicifacies species A.</title>
        <authorList>
            <consortium name="The Broad Institute Genomics Platform"/>
            <person name="Neafsey D.E."/>
            <person name="Besansky N."/>
            <person name="Howell P."/>
            <person name="Walton C."/>
            <person name="Young S.K."/>
            <person name="Zeng Q."/>
            <person name="Gargeya S."/>
            <person name="Fitzgerald M."/>
            <person name="Haas B."/>
            <person name="Abouelleil A."/>
            <person name="Allen A.W."/>
            <person name="Alvarado L."/>
            <person name="Arachchi H.M."/>
            <person name="Berlin A.M."/>
            <person name="Chapman S.B."/>
            <person name="Gainer-Dewar J."/>
            <person name="Goldberg J."/>
            <person name="Griggs A."/>
            <person name="Gujja S."/>
            <person name="Hansen M."/>
            <person name="Howarth C."/>
            <person name="Imamovic A."/>
            <person name="Ireland A."/>
            <person name="Larimer J."/>
            <person name="McCowan C."/>
            <person name="Murphy C."/>
            <person name="Pearson M."/>
            <person name="Poon T.W."/>
            <person name="Priest M."/>
            <person name="Roberts A."/>
            <person name="Saif S."/>
            <person name="Shea T."/>
            <person name="Sisk P."/>
            <person name="Sykes S."/>
            <person name="Wortman J."/>
            <person name="Nusbaum C."/>
            <person name="Birren B."/>
        </authorList>
    </citation>
    <scope>NUCLEOTIDE SEQUENCE [LARGE SCALE GENOMIC DNA]</scope>
    <source>
        <strain evidence="2">A-37</strain>
    </source>
</reference>
<evidence type="ECO:0000313" key="1">
    <source>
        <dbReference type="EnsemblMetazoa" id="ACUA023977-PA"/>
    </source>
</evidence>
<dbReference type="STRING" id="139723.A0A182MQP2"/>
<name>A0A182MQP2_9DIPT</name>
<dbReference type="AlphaFoldDB" id="A0A182MQP2"/>
<dbReference type="EMBL" id="AXCM01002808">
    <property type="status" value="NOT_ANNOTATED_CDS"/>
    <property type="molecule type" value="Genomic_DNA"/>
</dbReference>
<proteinExistence type="predicted"/>
<keyword evidence="2" id="KW-1185">Reference proteome</keyword>
<dbReference type="VEuPathDB" id="VectorBase:ACUA023977"/>
<dbReference type="EnsemblMetazoa" id="ACUA023977-RA">
    <property type="protein sequence ID" value="ACUA023977-PA"/>
    <property type="gene ID" value="ACUA023977"/>
</dbReference>
<sequence length="151" mass="16573">MASKVEEIRGSIESSLKDESKPWTQFFKLAEEKTNVPRLYIFLEREKINPDARIERGSEAALGKNASPPLASDCIVLRAVYLFDFIIIIIIVTHGEAGCDDTVAIGVHHTSGLCYTTDENCPYTLTCIHVLPSSSSSVECGTYDGQSTVDN</sequence>